<sequence length="359" mass="38856">MPGGRPVSAWSLPPWARSGRRPGRAGRPRLDRARARAGTRPAAGPRAVPGPPVGSHLAAAGRRAHPPGRTAAAERPPPSRARRRPAPRRPAPWRPAPRTRVRRTQERRARVPRTRVRRTRVRRIRVRRTQERRTRVPRTRVRRTRVRRTQERRLRVRRIRVRRTSGHPTPERPRPGTGARRWGVPAGRRRTARPGSGRWRRTGRAPAVADPGGRAHVDRPRFAGRGEADRRTRARRRAPPVGPAGASPAGPPRDAAARTDAPRPSAGRAAAVRVDAPRPSARRDAAGPGGDGPPRRPDAAPPAGSRALVRAGTGGTPARGAVGLRPGRAGTGRDRRRAVPPAGCPGRTRGGPSVGGHPA</sequence>
<feature type="compositionally biased region" description="Gly residues" evidence="1">
    <location>
        <begin position="348"/>
        <end position="359"/>
    </location>
</feature>
<dbReference type="EMBL" id="LT607751">
    <property type="protein sequence ID" value="SCG71452.1"/>
    <property type="molecule type" value="Genomic_DNA"/>
</dbReference>
<feature type="compositionally biased region" description="Basic residues" evidence="1">
    <location>
        <begin position="135"/>
        <end position="147"/>
    </location>
</feature>
<feature type="compositionally biased region" description="Basic residues" evidence="1">
    <location>
        <begin position="18"/>
        <end position="27"/>
    </location>
</feature>
<name>A0A1C5JLL3_9ACTN</name>
<protein>
    <submittedName>
        <fullName evidence="2">Uncharacterized protein</fullName>
    </submittedName>
</protein>
<proteinExistence type="predicted"/>
<evidence type="ECO:0000313" key="2">
    <source>
        <dbReference type="EMBL" id="SCG71452.1"/>
    </source>
</evidence>
<evidence type="ECO:0000256" key="1">
    <source>
        <dbReference type="SAM" id="MobiDB-lite"/>
    </source>
</evidence>
<dbReference type="AlphaFoldDB" id="A0A1C5JLL3"/>
<reference evidence="2 3" key="1">
    <citation type="submission" date="2016-06" db="EMBL/GenBank/DDBJ databases">
        <authorList>
            <person name="Kjaerup R.B."/>
            <person name="Dalgaard T.S."/>
            <person name="Juul-Madsen H.R."/>
        </authorList>
    </citation>
    <scope>NUCLEOTIDE SEQUENCE [LARGE SCALE GENOMIC DNA]</scope>
    <source>
        <strain evidence="2 3">DSM 45097</strain>
    </source>
</reference>
<dbReference type="Proteomes" id="UP000198210">
    <property type="component" value="Chromosome I"/>
</dbReference>
<feature type="compositionally biased region" description="Low complexity" evidence="1">
    <location>
        <begin position="243"/>
        <end position="254"/>
    </location>
</feature>
<evidence type="ECO:0000313" key="3">
    <source>
        <dbReference type="Proteomes" id="UP000198210"/>
    </source>
</evidence>
<feature type="compositionally biased region" description="Low complexity" evidence="1">
    <location>
        <begin position="36"/>
        <end position="47"/>
    </location>
</feature>
<feature type="compositionally biased region" description="Low complexity" evidence="1">
    <location>
        <begin position="318"/>
        <end position="328"/>
    </location>
</feature>
<feature type="compositionally biased region" description="Low complexity" evidence="1">
    <location>
        <begin position="262"/>
        <end position="279"/>
    </location>
</feature>
<feature type="region of interest" description="Disordered" evidence="1">
    <location>
        <begin position="162"/>
        <end position="359"/>
    </location>
</feature>
<feature type="compositionally biased region" description="Low complexity" evidence="1">
    <location>
        <begin position="301"/>
        <end position="311"/>
    </location>
</feature>
<feature type="region of interest" description="Disordered" evidence="1">
    <location>
        <begin position="128"/>
        <end position="147"/>
    </location>
</feature>
<feature type="region of interest" description="Disordered" evidence="1">
    <location>
        <begin position="1"/>
        <end position="114"/>
    </location>
</feature>
<accession>A0A1C5JLL3</accession>
<gene>
    <name evidence="2" type="ORF">GA0074704_4649</name>
</gene>
<feature type="compositionally biased region" description="Basic residues" evidence="1">
    <location>
        <begin position="187"/>
        <end position="203"/>
    </location>
</feature>
<keyword evidence="3" id="KW-1185">Reference proteome</keyword>
<feature type="compositionally biased region" description="Basic and acidic residues" evidence="1">
    <location>
        <begin position="213"/>
        <end position="231"/>
    </location>
</feature>
<organism evidence="2 3">
    <name type="scientific">Micromonospora siamensis</name>
    <dbReference type="NCBI Taxonomy" id="299152"/>
    <lineage>
        <taxon>Bacteria</taxon>
        <taxon>Bacillati</taxon>
        <taxon>Actinomycetota</taxon>
        <taxon>Actinomycetes</taxon>
        <taxon>Micromonosporales</taxon>
        <taxon>Micromonosporaceae</taxon>
        <taxon>Micromonospora</taxon>
    </lineage>
</organism>